<reference evidence="2" key="1">
    <citation type="submission" date="2023-02" db="EMBL/GenBank/DDBJ databases">
        <authorList>
            <person name="Palmer J.M."/>
        </authorList>
    </citation>
    <scope>NUCLEOTIDE SEQUENCE</scope>
    <source>
        <strain evidence="2">FW57</strain>
    </source>
</reference>
<name>A0AAD4EV24_9PEZI</name>
<organism evidence="2 3">
    <name type="scientific">Staphylotrichum longicolle</name>
    <dbReference type="NCBI Taxonomy" id="669026"/>
    <lineage>
        <taxon>Eukaryota</taxon>
        <taxon>Fungi</taxon>
        <taxon>Dikarya</taxon>
        <taxon>Ascomycota</taxon>
        <taxon>Pezizomycotina</taxon>
        <taxon>Sordariomycetes</taxon>
        <taxon>Sordariomycetidae</taxon>
        <taxon>Sordariales</taxon>
        <taxon>Chaetomiaceae</taxon>
        <taxon>Staphylotrichum</taxon>
    </lineage>
</organism>
<gene>
    <name evidence="2" type="ORF">NEMBOFW57_007173</name>
</gene>
<sequence length="371" mass="42680">MRDFDARSPKVPSEHQFWERETDELKKKLKGLSDENARLLMQNESLCQDVRTIQAERRRWEAGYSALEAKLAALEKSRAPVTHAEPTASCWGLASLFSQSQADQKPQEQVIMTLQAELSRSKKLAQKLQVINGDLEHKTEYLENQLQLQTASFTEELELIKSRDHLNIPDISDSVASAEKFHEWRVRTTHLILQDESCDRNRPARFAGDMLHSFKQLMPQGDENRVSHKMYQDALEMVHKAAELDTIFRLSKAPFHVFITRIKMPLVEPPKLGFEFDPDTMERVRSVGVEHWRNTIPIVDLAVSPGIFKVVNARGSNGRSDRVLVKLRALCNLQAAFTYLGIDEIKEERNEDRQAKVKDEEDYDVDMLEVV</sequence>
<dbReference type="AlphaFoldDB" id="A0AAD4EV24"/>
<comment type="caution">
    <text evidence="2">The sequence shown here is derived from an EMBL/GenBank/DDBJ whole genome shotgun (WGS) entry which is preliminary data.</text>
</comment>
<feature type="coiled-coil region" evidence="1">
    <location>
        <begin position="15"/>
        <end position="77"/>
    </location>
</feature>
<evidence type="ECO:0000313" key="2">
    <source>
        <dbReference type="EMBL" id="KAG7287660.1"/>
    </source>
</evidence>
<keyword evidence="1" id="KW-0175">Coiled coil</keyword>
<dbReference type="EMBL" id="JAHCVI010000003">
    <property type="protein sequence ID" value="KAG7287660.1"/>
    <property type="molecule type" value="Genomic_DNA"/>
</dbReference>
<proteinExistence type="predicted"/>
<accession>A0AAD4EV24</accession>
<evidence type="ECO:0000256" key="1">
    <source>
        <dbReference type="SAM" id="Coils"/>
    </source>
</evidence>
<dbReference type="Proteomes" id="UP001197093">
    <property type="component" value="Unassembled WGS sequence"/>
</dbReference>
<evidence type="ECO:0000313" key="3">
    <source>
        <dbReference type="Proteomes" id="UP001197093"/>
    </source>
</evidence>
<keyword evidence="3" id="KW-1185">Reference proteome</keyword>
<protein>
    <submittedName>
        <fullName evidence="2">Uncharacterized protein</fullName>
    </submittedName>
</protein>